<gene>
    <name evidence="1" type="ORF">GMARGA_LOCUS8792</name>
</gene>
<name>A0ABN7UQX5_GIGMA</name>
<evidence type="ECO:0000313" key="1">
    <source>
        <dbReference type="EMBL" id="CAG8639986.1"/>
    </source>
</evidence>
<reference evidence="1 2" key="1">
    <citation type="submission" date="2021-06" db="EMBL/GenBank/DDBJ databases">
        <authorList>
            <person name="Kallberg Y."/>
            <person name="Tangrot J."/>
            <person name="Rosling A."/>
        </authorList>
    </citation>
    <scope>NUCLEOTIDE SEQUENCE [LARGE SCALE GENOMIC DNA]</scope>
    <source>
        <strain evidence="1 2">120-4 pot B 10/14</strain>
    </source>
</reference>
<comment type="caution">
    <text evidence="1">The sequence shown here is derived from an EMBL/GenBank/DDBJ whole genome shotgun (WGS) entry which is preliminary data.</text>
</comment>
<protein>
    <submittedName>
        <fullName evidence="1">37741_t:CDS:1</fullName>
    </submittedName>
</protein>
<sequence length="94" mass="10979">LSQSKVSISDECNNIVDDISVECDNSVNNNNILDERNNQYKNSLVNEYEYNLQPLRSTSKLLATMFRSNNTHMDEISDYIGMPEIFYDQCPFEW</sequence>
<evidence type="ECO:0000313" key="2">
    <source>
        <dbReference type="Proteomes" id="UP000789901"/>
    </source>
</evidence>
<proteinExistence type="predicted"/>
<feature type="non-terminal residue" evidence="1">
    <location>
        <position position="1"/>
    </location>
</feature>
<keyword evidence="2" id="KW-1185">Reference proteome</keyword>
<accession>A0ABN7UQX5</accession>
<dbReference type="Proteomes" id="UP000789901">
    <property type="component" value="Unassembled WGS sequence"/>
</dbReference>
<dbReference type="EMBL" id="CAJVQB010004579">
    <property type="protein sequence ID" value="CAG8639986.1"/>
    <property type="molecule type" value="Genomic_DNA"/>
</dbReference>
<organism evidence="1 2">
    <name type="scientific">Gigaspora margarita</name>
    <dbReference type="NCBI Taxonomy" id="4874"/>
    <lineage>
        <taxon>Eukaryota</taxon>
        <taxon>Fungi</taxon>
        <taxon>Fungi incertae sedis</taxon>
        <taxon>Mucoromycota</taxon>
        <taxon>Glomeromycotina</taxon>
        <taxon>Glomeromycetes</taxon>
        <taxon>Diversisporales</taxon>
        <taxon>Gigasporaceae</taxon>
        <taxon>Gigaspora</taxon>
    </lineage>
</organism>